<dbReference type="SUPFAM" id="SSF52402">
    <property type="entry name" value="Adenine nucleotide alpha hydrolases-like"/>
    <property type="match status" value="1"/>
</dbReference>
<evidence type="ECO:0000256" key="3">
    <source>
        <dbReference type="ARBA" id="ARBA00022598"/>
    </source>
</evidence>
<keyword evidence="3 8" id="KW-0436">Ligase</keyword>
<dbReference type="AlphaFoldDB" id="A0A1M4Z297"/>
<keyword evidence="6 8" id="KW-0067">ATP-binding</keyword>
<evidence type="ECO:0000259" key="9">
    <source>
        <dbReference type="SMART" id="SM00977"/>
    </source>
</evidence>
<dbReference type="Gene3D" id="1.20.59.20">
    <property type="match status" value="1"/>
</dbReference>
<dbReference type="InterPro" id="IPR014729">
    <property type="entry name" value="Rossmann-like_a/b/a_fold"/>
</dbReference>
<dbReference type="PANTHER" id="PTHR43033">
    <property type="entry name" value="TRNA(ILE)-LYSIDINE SYNTHASE-RELATED"/>
    <property type="match status" value="1"/>
</dbReference>
<dbReference type="InterPro" id="IPR012796">
    <property type="entry name" value="Lysidine-tRNA-synth_C"/>
</dbReference>
<gene>
    <name evidence="8" type="primary">tilS</name>
    <name evidence="10" type="ORF">SAMN02746089_01333</name>
</gene>
<keyword evidence="5 8" id="KW-0547">Nucleotide-binding</keyword>
<organism evidence="10 11">
    <name type="scientific">Caldanaerobius fijiensis DSM 17918</name>
    <dbReference type="NCBI Taxonomy" id="1121256"/>
    <lineage>
        <taxon>Bacteria</taxon>
        <taxon>Bacillati</taxon>
        <taxon>Bacillota</taxon>
        <taxon>Clostridia</taxon>
        <taxon>Thermoanaerobacterales</taxon>
        <taxon>Thermoanaerobacteraceae</taxon>
        <taxon>Caldanaerobius</taxon>
    </lineage>
</organism>
<dbReference type="GO" id="GO:0005524">
    <property type="term" value="F:ATP binding"/>
    <property type="evidence" value="ECO:0007669"/>
    <property type="project" value="UniProtKB-UniRule"/>
</dbReference>
<dbReference type="GO" id="GO:0006400">
    <property type="term" value="P:tRNA modification"/>
    <property type="evidence" value="ECO:0007669"/>
    <property type="project" value="UniProtKB-UniRule"/>
</dbReference>
<dbReference type="GO" id="GO:0005737">
    <property type="term" value="C:cytoplasm"/>
    <property type="evidence" value="ECO:0007669"/>
    <property type="project" value="UniProtKB-SubCell"/>
</dbReference>
<dbReference type="SUPFAM" id="SSF82829">
    <property type="entry name" value="MesJ substrate recognition domain-like"/>
    <property type="match status" value="1"/>
</dbReference>
<dbReference type="OrthoDB" id="9807403at2"/>
<dbReference type="PANTHER" id="PTHR43033:SF1">
    <property type="entry name" value="TRNA(ILE)-LYSIDINE SYNTHASE-RELATED"/>
    <property type="match status" value="1"/>
</dbReference>
<dbReference type="SMART" id="SM00977">
    <property type="entry name" value="TilS_C"/>
    <property type="match status" value="1"/>
</dbReference>
<evidence type="ECO:0000256" key="7">
    <source>
        <dbReference type="ARBA" id="ARBA00048539"/>
    </source>
</evidence>
<dbReference type="Proteomes" id="UP000184088">
    <property type="component" value="Unassembled WGS sequence"/>
</dbReference>
<evidence type="ECO:0000256" key="2">
    <source>
        <dbReference type="ARBA" id="ARBA00022490"/>
    </source>
</evidence>
<dbReference type="Gene3D" id="3.40.50.620">
    <property type="entry name" value="HUPs"/>
    <property type="match status" value="1"/>
</dbReference>
<dbReference type="SUPFAM" id="SSF56037">
    <property type="entry name" value="PheT/TilS domain"/>
    <property type="match status" value="1"/>
</dbReference>
<dbReference type="CDD" id="cd01992">
    <property type="entry name" value="TilS_N"/>
    <property type="match status" value="1"/>
</dbReference>
<keyword evidence="11" id="KW-1185">Reference proteome</keyword>
<sequence length="461" mass="53238">MLAEDTIKKYEMIHRGDRIIVAVSGGPDSVCLLHILFKLKERYDLTLFVAHVNHQLRGLQAEEDMRFVRDMAEDLGLPFYVKVEDVAKVASDLHMTLEQAGRYVRYSFFRELKKQLNADKIAVAHNMDDQAETVLLHLLRGSGMHGLTGMSPVSGDIIRPLIESKRQDIEAYIKENGLKYRIDHTNYEANYTRNRIRLELIPYLKEHFNKRITDAIAQTAEILREEDNYIQKKVQEAYEKICSESRDIVQIDLKEFIELEPAIKRRLIKKAIQAVKGHDLNIEFKHINYIMDFAQRGRTGERIDIPGNVCVGLQYGKIKFFLSSSILAATDFSYNLIIPGETYIGELNARIYAAIEASVQLDFKDRYKAYLDYEKLPGDLVVRTRKNGDYIVPFGMQGRKKLKDYFIDAKIPFDMRNKIPLIASGNEIVWIVGHRINEKYKVTEKTRKFLVLSYEGGCSDV</sequence>
<dbReference type="Gene3D" id="3.50.40.10">
    <property type="entry name" value="Phenylalanyl-trna Synthetase, Chain B, domain 3"/>
    <property type="match status" value="1"/>
</dbReference>
<dbReference type="EC" id="6.3.4.19" evidence="8"/>
<evidence type="ECO:0000256" key="6">
    <source>
        <dbReference type="ARBA" id="ARBA00022840"/>
    </source>
</evidence>
<dbReference type="Pfam" id="PF01171">
    <property type="entry name" value="ATP_bind_3"/>
    <property type="match status" value="1"/>
</dbReference>
<reference evidence="10 11" key="1">
    <citation type="submission" date="2016-11" db="EMBL/GenBank/DDBJ databases">
        <authorList>
            <person name="Jaros S."/>
            <person name="Januszkiewicz K."/>
            <person name="Wedrychowicz H."/>
        </authorList>
    </citation>
    <scope>NUCLEOTIDE SEQUENCE [LARGE SCALE GENOMIC DNA]</scope>
    <source>
        <strain evidence="10 11">DSM 17918</strain>
    </source>
</reference>
<dbReference type="GO" id="GO:0032267">
    <property type="term" value="F:tRNA(Ile)-lysidine synthase activity"/>
    <property type="evidence" value="ECO:0007669"/>
    <property type="project" value="UniProtKB-EC"/>
</dbReference>
<dbReference type="RefSeq" id="WP_073343083.1">
    <property type="nucleotide sequence ID" value="NZ_FQVH01000012.1"/>
</dbReference>
<evidence type="ECO:0000313" key="10">
    <source>
        <dbReference type="EMBL" id="SHF12130.1"/>
    </source>
</evidence>
<comment type="subcellular location">
    <subcellularLocation>
        <location evidence="1 8">Cytoplasm</location>
    </subcellularLocation>
</comment>
<comment type="function">
    <text evidence="8">Ligates lysine onto the cytidine present at position 34 of the AUA codon-specific tRNA(Ile) that contains the anticodon CAU, in an ATP-dependent manner. Cytidine is converted to lysidine, thus changing the amino acid specificity of the tRNA from methionine to isoleucine.</text>
</comment>
<protein>
    <recommendedName>
        <fullName evidence="8">tRNA(Ile)-lysidine synthase</fullName>
        <ecNumber evidence="8">6.3.4.19</ecNumber>
    </recommendedName>
    <alternativeName>
        <fullName evidence="8">tRNA(Ile)-2-lysyl-cytidine synthase</fullName>
    </alternativeName>
    <alternativeName>
        <fullName evidence="8">tRNA(Ile)-lysidine synthetase</fullName>
    </alternativeName>
</protein>
<dbReference type="EMBL" id="FQVH01000012">
    <property type="protein sequence ID" value="SHF12130.1"/>
    <property type="molecule type" value="Genomic_DNA"/>
</dbReference>
<dbReference type="NCBIfam" id="TIGR02433">
    <property type="entry name" value="lysidine_TilS_C"/>
    <property type="match status" value="1"/>
</dbReference>
<feature type="domain" description="Lysidine-tRNA(Ile) synthetase C-terminal" evidence="9">
    <location>
        <begin position="380"/>
        <end position="452"/>
    </location>
</feature>
<evidence type="ECO:0000256" key="4">
    <source>
        <dbReference type="ARBA" id="ARBA00022694"/>
    </source>
</evidence>
<proteinExistence type="inferred from homology"/>
<comment type="catalytic activity">
    <reaction evidence="7 8">
        <text>cytidine(34) in tRNA(Ile2) + L-lysine + ATP = lysidine(34) in tRNA(Ile2) + AMP + diphosphate + H(+)</text>
        <dbReference type="Rhea" id="RHEA:43744"/>
        <dbReference type="Rhea" id="RHEA-COMP:10625"/>
        <dbReference type="Rhea" id="RHEA-COMP:10670"/>
        <dbReference type="ChEBI" id="CHEBI:15378"/>
        <dbReference type="ChEBI" id="CHEBI:30616"/>
        <dbReference type="ChEBI" id="CHEBI:32551"/>
        <dbReference type="ChEBI" id="CHEBI:33019"/>
        <dbReference type="ChEBI" id="CHEBI:82748"/>
        <dbReference type="ChEBI" id="CHEBI:83665"/>
        <dbReference type="ChEBI" id="CHEBI:456215"/>
        <dbReference type="EC" id="6.3.4.19"/>
    </reaction>
</comment>
<dbReference type="InterPro" id="IPR011063">
    <property type="entry name" value="TilS/TtcA_N"/>
</dbReference>
<dbReference type="InterPro" id="IPR012094">
    <property type="entry name" value="tRNA_Ile_lys_synt"/>
</dbReference>
<dbReference type="Pfam" id="PF11734">
    <property type="entry name" value="TilS_C"/>
    <property type="match status" value="1"/>
</dbReference>
<evidence type="ECO:0000256" key="8">
    <source>
        <dbReference type="HAMAP-Rule" id="MF_01161"/>
    </source>
</evidence>
<dbReference type="InterPro" id="IPR020825">
    <property type="entry name" value="Phe-tRNA_synthase-like_B3/B4"/>
</dbReference>
<evidence type="ECO:0000313" key="11">
    <source>
        <dbReference type="Proteomes" id="UP000184088"/>
    </source>
</evidence>
<accession>A0A1M4Z297</accession>
<evidence type="ECO:0000256" key="1">
    <source>
        <dbReference type="ARBA" id="ARBA00004496"/>
    </source>
</evidence>
<dbReference type="STRING" id="1121256.SAMN02746089_01333"/>
<evidence type="ECO:0000256" key="5">
    <source>
        <dbReference type="ARBA" id="ARBA00022741"/>
    </source>
</evidence>
<dbReference type="InterPro" id="IPR012795">
    <property type="entry name" value="tRNA_Ile_lys_synt_N"/>
</dbReference>
<keyword evidence="4 8" id="KW-0819">tRNA processing</keyword>
<keyword evidence="2 8" id="KW-0963">Cytoplasm</keyword>
<comment type="domain">
    <text evidence="8">The N-terminal region contains the highly conserved SGGXDS motif, predicted to be a P-loop motif involved in ATP binding.</text>
</comment>
<comment type="similarity">
    <text evidence="8">Belongs to the tRNA(Ile)-lysidine synthase family.</text>
</comment>
<dbReference type="HAMAP" id="MF_01161">
    <property type="entry name" value="tRNA_Ile_lys_synt"/>
    <property type="match status" value="1"/>
</dbReference>
<feature type="binding site" evidence="8">
    <location>
        <begin position="24"/>
        <end position="29"/>
    </location>
    <ligand>
        <name>ATP</name>
        <dbReference type="ChEBI" id="CHEBI:30616"/>
    </ligand>
</feature>
<name>A0A1M4Z297_9THEO</name>
<dbReference type="NCBIfam" id="TIGR02432">
    <property type="entry name" value="lysidine_TilS_N"/>
    <property type="match status" value="1"/>
</dbReference>